<dbReference type="Pfam" id="PF03682">
    <property type="entry name" value="UPF0158"/>
    <property type="match status" value="1"/>
</dbReference>
<protein>
    <submittedName>
        <fullName evidence="1">Uncharacterized protein</fullName>
    </submittedName>
</protein>
<reference evidence="1 2" key="1">
    <citation type="submission" date="2020-08" db="EMBL/GenBank/DDBJ databases">
        <authorList>
            <person name="Kim C.M."/>
        </authorList>
    </citation>
    <scope>NUCLEOTIDE SEQUENCE [LARGE SCALE GENOMIC DNA]</scope>
    <source>
        <strain evidence="1 2">UL070</strain>
    </source>
</reference>
<dbReference type="RefSeq" id="WP_183087387.1">
    <property type="nucleotide sequence ID" value="NZ_JACJUD010000001.1"/>
</dbReference>
<sequence length="137" mass="15382">MRPLTIDLAELAFALNSEDLDHHLDLLSGKIILLLAEDADPELEALLREEPERFVAIEPLPASAGLGLMQEFLQEVSHPQAYIALEQALAGRKAVRTFNHILMGYPPLLQAWQDFEAARLHELALDWLDEHELQPAS</sequence>
<gene>
    <name evidence="1" type="ORF">H3H51_02255</name>
</gene>
<evidence type="ECO:0000313" key="2">
    <source>
        <dbReference type="Proteomes" id="UP000542720"/>
    </source>
</evidence>
<dbReference type="AlphaFoldDB" id="A0A7W4LIR3"/>
<keyword evidence="2" id="KW-1185">Reference proteome</keyword>
<evidence type="ECO:0000313" key="1">
    <source>
        <dbReference type="EMBL" id="MBB2493822.1"/>
    </source>
</evidence>
<dbReference type="Proteomes" id="UP000542720">
    <property type="component" value="Unassembled WGS sequence"/>
</dbReference>
<name>A0A7W4LIR3_9GAMM</name>
<dbReference type="InterPro" id="IPR005361">
    <property type="entry name" value="UPF0158"/>
</dbReference>
<dbReference type="EMBL" id="JACJUD010000001">
    <property type="protein sequence ID" value="MBB2493822.1"/>
    <property type="molecule type" value="Genomic_DNA"/>
</dbReference>
<organism evidence="1 2">
    <name type="scientific">Aquipseudomonas ullengensis</name>
    <dbReference type="NCBI Taxonomy" id="2759166"/>
    <lineage>
        <taxon>Bacteria</taxon>
        <taxon>Pseudomonadati</taxon>
        <taxon>Pseudomonadota</taxon>
        <taxon>Gammaproteobacteria</taxon>
        <taxon>Pseudomonadales</taxon>
        <taxon>Pseudomonadaceae</taxon>
        <taxon>Aquipseudomonas</taxon>
    </lineage>
</organism>
<comment type="caution">
    <text evidence="1">The sequence shown here is derived from an EMBL/GenBank/DDBJ whole genome shotgun (WGS) entry which is preliminary data.</text>
</comment>
<proteinExistence type="predicted"/>
<accession>A0A7W4LIR3</accession>